<dbReference type="RefSeq" id="XP_009493190.1">
    <property type="nucleotide sequence ID" value="XM_009494915.1"/>
</dbReference>
<gene>
    <name evidence="4" type="ORF">H696_01030</name>
</gene>
<evidence type="ECO:0000256" key="2">
    <source>
        <dbReference type="ARBA" id="ARBA00022552"/>
    </source>
</evidence>
<comment type="similarity">
    <text evidence="1">Belongs to the TSR2 family.</text>
</comment>
<dbReference type="InterPro" id="IPR019398">
    <property type="entry name" value="Pre-rRNA_process_TSR2"/>
</dbReference>
<dbReference type="eggNOG" id="KOG4032">
    <property type="taxonomic scope" value="Eukaryota"/>
</dbReference>
<feature type="region of interest" description="Disordered" evidence="3">
    <location>
        <begin position="131"/>
        <end position="184"/>
    </location>
</feature>
<dbReference type="STRING" id="691883.A0A058ZDS1"/>
<evidence type="ECO:0008006" key="6">
    <source>
        <dbReference type="Google" id="ProtNLM"/>
    </source>
</evidence>
<evidence type="ECO:0000256" key="3">
    <source>
        <dbReference type="SAM" id="MobiDB-lite"/>
    </source>
</evidence>
<proteinExistence type="inferred from homology"/>
<dbReference type="EMBL" id="KB932202">
    <property type="protein sequence ID" value="KCV71612.1"/>
    <property type="molecule type" value="Genomic_DNA"/>
</dbReference>
<dbReference type="Pfam" id="PF10273">
    <property type="entry name" value="WGG"/>
    <property type="match status" value="1"/>
</dbReference>
<dbReference type="AlphaFoldDB" id="A0A058ZDS1"/>
<dbReference type="PANTHER" id="PTHR21250">
    <property type="entry name" value="PRE-RRNA-PROCESSING PROTEIN TSR2 HOMOLOG"/>
    <property type="match status" value="1"/>
</dbReference>
<dbReference type="OrthoDB" id="263560at2759"/>
<sequence>MSSIIPPFTAEQRENLLAEAVGLVFSSWSLLQVAVANEWGGHESREKAEWLEEVLVEFVTTNKQIEQFDVEDFLFDILGEEFSCVAEDGSVEAVSKTVCKIWDELKEDTLTGLEGLRARAPAAARVVAQAIQTTEIQDSDSESDGDDEETEGDDIPVEDAKPPQRPAPDVDEDGFELVTSRRRR</sequence>
<dbReference type="GO" id="GO:0006364">
    <property type="term" value="P:rRNA processing"/>
    <property type="evidence" value="ECO:0007669"/>
    <property type="project" value="UniProtKB-KW"/>
</dbReference>
<feature type="compositionally biased region" description="Acidic residues" evidence="3">
    <location>
        <begin position="137"/>
        <end position="157"/>
    </location>
</feature>
<protein>
    <recommendedName>
        <fullName evidence="6">Pre-rRNA-processing protein TSR2</fullName>
    </recommendedName>
</protein>
<dbReference type="GeneID" id="20525755"/>
<keyword evidence="2" id="KW-0698">rRNA processing</keyword>
<organism evidence="4">
    <name type="scientific">Fonticula alba</name>
    <name type="common">Slime mold</name>
    <dbReference type="NCBI Taxonomy" id="691883"/>
    <lineage>
        <taxon>Eukaryota</taxon>
        <taxon>Rotosphaerida</taxon>
        <taxon>Fonticulaceae</taxon>
        <taxon>Fonticula</taxon>
    </lineage>
</organism>
<evidence type="ECO:0000313" key="4">
    <source>
        <dbReference type="EMBL" id="KCV71612.1"/>
    </source>
</evidence>
<evidence type="ECO:0000313" key="5">
    <source>
        <dbReference type="Proteomes" id="UP000030693"/>
    </source>
</evidence>
<accession>A0A058ZDS1</accession>
<keyword evidence="5" id="KW-1185">Reference proteome</keyword>
<reference evidence="4" key="1">
    <citation type="submission" date="2013-04" db="EMBL/GenBank/DDBJ databases">
        <title>The Genome Sequence of Fonticula alba ATCC 38817.</title>
        <authorList>
            <consortium name="The Broad Institute Genomics Platform"/>
            <person name="Russ C."/>
            <person name="Cuomo C."/>
            <person name="Burger G."/>
            <person name="Gray M.W."/>
            <person name="Holland P.W.H."/>
            <person name="King N."/>
            <person name="Lang F.B.F."/>
            <person name="Roger A.J."/>
            <person name="Ruiz-Trillo I."/>
            <person name="Brown M."/>
            <person name="Walker B."/>
            <person name="Young S."/>
            <person name="Zeng Q."/>
            <person name="Gargeya S."/>
            <person name="Fitzgerald M."/>
            <person name="Haas B."/>
            <person name="Abouelleil A."/>
            <person name="Allen A.W."/>
            <person name="Alvarado L."/>
            <person name="Arachchi H.M."/>
            <person name="Berlin A.M."/>
            <person name="Chapman S.B."/>
            <person name="Gainer-Dewar J."/>
            <person name="Goldberg J."/>
            <person name="Griggs A."/>
            <person name="Gujja S."/>
            <person name="Hansen M."/>
            <person name="Howarth C."/>
            <person name="Imamovic A."/>
            <person name="Ireland A."/>
            <person name="Larimer J."/>
            <person name="McCowan C."/>
            <person name="Murphy C."/>
            <person name="Pearson M."/>
            <person name="Poon T.W."/>
            <person name="Priest M."/>
            <person name="Roberts A."/>
            <person name="Saif S."/>
            <person name="Shea T."/>
            <person name="Sisk P."/>
            <person name="Sykes S."/>
            <person name="Wortman J."/>
            <person name="Nusbaum C."/>
            <person name="Birren B."/>
        </authorList>
    </citation>
    <scope>NUCLEOTIDE SEQUENCE [LARGE SCALE GENOMIC DNA]</scope>
    <source>
        <strain evidence="4">ATCC 38817</strain>
    </source>
</reference>
<name>A0A058ZDS1_FONAL</name>
<evidence type="ECO:0000256" key="1">
    <source>
        <dbReference type="ARBA" id="ARBA00006524"/>
    </source>
</evidence>
<dbReference type="OMA" id="MAMEGEW"/>
<dbReference type="Proteomes" id="UP000030693">
    <property type="component" value="Unassembled WGS sequence"/>
</dbReference>